<accession>A0A965LLJ8</accession>
<feature type="non-terminal residue" evidence="2">
    <location>
        <position position="1"/>
    </location>
</feature>
<dbReference type="CDD" id="cd05233">
    <property type="entry name" value="SDR_c"/>
    <property type="match status" value="1"/>
</dbReference>
<evidence type="ECO:0000256" key="1">
    <source>
        <dbReference type="ARBA" id="ARBA00006484"/>
    </source>
</evidence>
<proteinExistence type="inferred from homology"/>
<dbReference type="InterPro" id="IPR002347">
    <property type="entry name" value="SDR_fam"/>
</dbReference>
<reference evidence="2" key="1">
    <citation type="submission" date="2018-10" db="EMBL/GenBank/DDBJ databases">
        <title>Iterative Subtractive Binning of Freshwater Chronoseries Metagenomes Recovers Nearly Complete Genomes from over Four Hundred Novel Species.</title>
        <authorList>
            <person name="Rodriguez-R L.M."/>
            <person name="Tsementzi D."/>
            <person name="Luo C."/>
            <person name="Konstantinidis K.T."/>
        </authorList>
    </citation>
    <scope>NUCLEOTIDE SEQUENCE</scope>
    <source>
        <strain evidence="2">WB5_2A_028</strain>
    </source>
</reference>
<evidence type="ECO:0000313" key="3">
    <source>
        <dbReference type="Proteomes" id="UP000740727"/>
    </source>
</evidence>
<protein>
    <submittedName>
        <fullName evidence="2">SDR family oxidoreductase</fullName>
    </submittedName>
</protein>
<dbReference type="SUPFAM" id="SSF51735">
    <property type="entry name" value="NAD(P)-binding Rossmann-fold domains"/>
    <property type="match status" value="1"/>
</dbReference>
<organism evidence="2 3">
    <name type="scientific">Candidatus Fonsibacter lacus</name>
    <dbReference type="NCBI Taxonomy" id="2576439"/>
    <lineage>
        <taxon>Bacteria</taxon>
        <taxon>Pseudomonadati</taxon>
        <taxon>Pseudomonadota</taxon>
        <taxon>Alphaproteobacteria</taxon>
        <taxon>Candidatus Pelagibacterales</taxon>
        <taxon>Candidatus Pelagibacterales incertae sedis</taxon>
        <taxon>Candidatus Fonsibacter</taxon>
    </lineage>
</organism>
<dbReference type="InterPro" id="IPR050259">
    <property type="entry name" value="SDR"/>
</dbReference>
<dbReference type="Pfam" id="PF13561">
    <property type="entry name" value="adh_short_C2"/>
    <property type="match status" value="1"/>
</dbReference>
<dbReference type="Proteomes" id="UP000740727">
    <property type="component" value="Unassembled WGS sequence"/>
</dbReference>
<dbReference type="PRINTS" id="PR00081">
    <property type="entry name" value="GDHRDH"/>
</dbReference>
<gene>
    <name evidence="2" type="ORF">EBT44_06555</name>
</gene>
<dbReference type="PANTHER" id="PTHR42879">
    <property type="entry name" value="3-OXOACYL-(ACYL-CARRIER-PROTEIN) REDUCTASE"/>
    <property type="match status" value="1"/>
</dbReference>
<sequence length="147" mass="15530">ITAADIEKVLSVNLLGAIWLTQAALPHMKAAKYGRIVHVASIAGKEGNPGMTPYVLSKSAMIGFVKAIAKEVATEGITINSIAPAVIKTPMNANTSEETLKYMISRIPMGRLGEAEEVAEMISFAVSKACSFTTGFCFDTSGGRATY</sequence>
<dbReference type="EMBL" id="RFXN01000152">
    <property type="protein sequence ID" value="NBR94465.1"/>
    <property type="molecule type" value="Genomic_DNA"/>
</dbReference>
<evidence type="ECO:0000313" key="2">
    <source>
        <dbReference type="EMBL" id="NBR94465.1"/>
    </source>
</evidence>
<comment type="caution">
    <text evidence="2">The sequence shown here is derived from an EMBL/GenBank/DDBJ whole genome shotgun (WGS) entry which is preliminary data.</text>
</comment>
<comment type="similarity">
    <text evidence="1">Belongs to the short-chain dehydrogenases/reductases (SDR) family.</text>
</comment>
<dbReference type="InterPro" id="IPR036291">
    <property type="entry name" value="NAD(P)-bd_dom_sf"/>
</dbReference>
<dbReference type="AlphaFoldDB" id="A0A965LLJ8"/>
<dbReference type="PRINTS" id="PR00080">
    <property type="entry name" value="SDRFAMILY"/>
</dbReference>
<dbReference type="Gene3D" id="3.40.50.720">
    <property type="entry name" value="NAD(P)-binding Rossmann-like Domain"/>
    <property type="match status" value="1"/>
</dbReference>
<name>A0A965LLJ8_9PROT</name>